<dbReference type="eggNOG" id="COG1396">
    <property type="taxonomic scope" value="Bacteria"/>
</dbReference>
<dbReference type="CDD" id="cd00093">
    <property type="entry name" value="HTH_XRE"/>
    <property type="match status" value="1"/>
</dbReference>
<dbReference type="Gene3D" id="1.10.260.40">
    <property type="entry name" value="lambda repressor-like DNA-binding domains"/>
    <property type="match status" value="1"/>
</dbReference>
<dbReference type="InterPro" id="IPR010982">
    <property type="entry name" value="Lambda_DNA-bd_dom_sf"/>
</dbReference>
<dbReference type="AlphaFoldDB" id="S9PDA3"/>
<reference evidence="3" key="1">
    <citation type="submission" date="2013-05" db="EMBL/GenBank/DDBJ databases">
        <title>Genome assembly of Cystobacter fuscus DSM 2262.</title>
        <authorList>
            <person name="Sharma G."/>
            <person name="Khatri I."/>
            <person name="Kaur C."/>
            <person name="Mayilraj S."/>
            <person name="Subramanian S."/>
        </authorList>
    </citation>
    <scope>NUCLEOTIDE SEQUENCE [LARGE SCALE GENOMIC DNA]</scope>
    <source>
        <strain evidence="3">DSM 2262</strain>
    </source>
</reference>
<dbReference type="GO" id="GO:0005829">
    <property type="term" value="C:cytosol"/>
    <property type="evidence" value="ECO:0007669"/>
    <property type="project" value="TreeGrafter"/>
</dbReference>
<dbReference type="Proteomes" id="UP000011682">
    <property type="component" value="Unassembled WGS sequence"/>
</dbReference>
<evidence type="ECO:0000259" key="2">
    <source>
        <dbReference type="PROSITE" id="PS50943"/>
    </source>
</evidence>
<protein>
    <submittedName>
        <fullName evidence="3">Transcriptional repressor</fullName>
    </submittedName>
</protein>
<dbReference type="RefSeq" id="WP_002621842.1">
    <property type="nucleotide sequence ID" value="NZ_ANAH02000014.1"/>
</dbReference>
<organism evidence="3 4">
    <name type="scientific">Cystobacter fuscus (strain ATCC 25194 / DSM 2262 / NBRC 100088 / M29)</name>
    <dbReference type="NCBI Taxonomy" id="1242864"/>
    <lineage>
        <taxon>Bacteria</taxon>
        <taxon>Pseudomonadati</taxon>
        <taxon>Myxococcota</taxon>
        <taxon>Myxococcia</taxon>
        <taxon>Myxococcales</taxon>
        <taxon>Cystobacterineae</taxon>
        <taxon>Archangiaceae</taxon>
        <taxon>Cystobacter</taxon>
    </lineage>
</organism>
<proteinExistence type="predicted"/>
<dbReference type="InterPro" id="IPR050807">
    <property type="entry name" value="TransReg_Diox_bact_type"/>
</dbReference>
<dbReference type="GO" id="GO:0003677">
    <property type="term" value="F:DNA binding"/>
    <property type="evidence" value="ECO:0007669"/>
    <property type="project" value="UniProtKB-KW"/>
</dbReference>
<dbReference type="SUPFAM" id="SSF47413">
    <property type="entry name" value="lambda repressor-like DNA-binding domains"/>
    <property type="match status" value="1"/>
</dbReference>
<dbReference type="Pfam" id="PF13560">
    <property type="entry name" value="HTH_31"/>
    <property type="match status" value="1"/>
</dbReference>
<dbReference type="PANTHER" id="PTHR46797:SF1">
    <property type="entry name" value="METHYLPHOSPHONATE SYNTHASE"/>
    <property type="match status" value="1"/>
</dbReference>
<evidence type="ECO:0000256" key="1">
    <source>
        <dbReference type="ARBA" id="ARBA00023125"/>
    </source>
</evidence>
<dbReference type="InterPro" id="IPR001387">
    <property type="entry name" value="Cro/C1-type_HTH"/>
</dbReference>
<keyword evidence="1" id="KW-0238">DNA-binding</keyword>
<dbReference type="EMBL" id="ANAH02000014">
    <property type="protein sequence ID" value="EPX60277.1"/>
    <property type="molecule type" value="Genomic_DNA"/>
</dbReference>
<feature type="domain" description="HTH cro/C1-type" evidence="2">
    <location>
        <begin position="15"/>
        <end position="69"/>
    </location>
</feature>
<keyword evidence="4" id="KW-1185">Reference proteome</keyword>
<dbReference type="PROSITE" id="PS50943">
    <property type="entry name" value="HTH_CROC1"/>
    <property type="match status" value="1"/>
</dbReference>
<gene>
    <name evidence="3" type="ORF">D187_002363</name>
</gene>
<dbReference type="PANTHER" id="PTHR46797">
    <property type="entry name" value="HTH-TYPE TRANSCRIPTIONAL REGULATOR"/>
    <property type="match status" value="1"/>
</dbReference>
<dbReference type="GO" id="GO:0003700">
    <property type="term" value="F:DNA-binding transcription factor activity"/>
    <property type="evidence" value="ECO:0007669"/>
    <property type="project" value="TreeGrafter"/>
</dbReference>
<sequence>MDDLDTLKRNLGAALLAAREKAGLTQADVSSQVGIATAIYGRIERGQMLPSVPTLHRLCSTLHLSASELLGLGAGWPEQEASAREQDAELSAELLHLATLLRQLSPSELRCLAALASDIWRTRGPGKRRSPPGD</sequence>
<dbReference type="SMART" id="SM00530">
    <property type="entry name" value="HTH_XRE"/>
    <property type="match status" value="1"/>
</dbReference>
<evidence type="ECO:0000313" key="3">
    <source>
        <dbReference type="EMBL" id="EPX60277.1"/>
    </source>
</evidence>
<accession>S9PDA3</accession>
<name>S9PDA3_CYSF2</name>
<evidence type="ECO:0000313" key="4">
    <source>
        <dbReference type="Proteomes" id="UP000011682"/>
    </source>
</evidence>
<comment type="caution">
    <text evidence="3">The sequence shown here is derived from an EMBL/GenBank/DDBJ whole genome shotgun (WGS) entry which is preliminary data.</text>
</comment>
<dbReference type="OrthoDB" id="5521251at2"/>